<evidence type="ECO:0000313" key="1">
    <source>
        <dbReference type="EMBL" id="EEP76164.1"/>
    </source>
</evidence>
<organism evidence="1 2">
    <name type="scientific">Uncinocarpus reesii (strain UAMH 1704)</name>
    <dbReference type="NCBI Taxonomy" id="336963"/>
    <lineage>
        <taxon>Eukaryota</taxon>
        <taxon>Fungi</taxon>
        <taxon>Dikarya</taxon>
        <taxon>Ascomycota</taxon>
        <taxon>Pezizomycotina</taxon>
        <taxon>Eurotiomycetes</taxon>
        <taxon>Eurotiomycetidae</taxon>
        <taxon>Onygenales</taxon>
        <taxon>Onygenaceae</taxon>
        <taxon>Uncinocarpus</taxon>
    </lineage>
</organism>
<dbReference type="EMBL" id="CH476615">
    <property type="protein sequence ID" value="EEP76164.1"/>
    <property type="molecule type" value="Genomic_DNA"/>
</dbReference>
<dbReference type="GeneID" id="8438217"/>
<dbReference type="OrthoDB" id="3830579at2759"/>
<dbReference type="Proteomes" id="UP000002058">
    <property type="component" value="Unassembled WGS sequence"/>
</dbReference>
<evidence type="ECO:0000313" key="2">
    <source>
        <dbReference type="Proteomes" id="UP000002058"/>
    </source>
</evidence>
<name>C4JFJ9_UNCRE</name>
<dbReference type="eggNOG" id="ENOG502SZDT">
    <property type="taxonomic scope" value="Eukaryota"/>
</dbReference>
<dbReference type="OMA" id="PRSWSMG"/>
<dbReference type="RefSeq" id="XP_002541497.1">
    <property type="nucleotide sequence ID" value="XM_002541451.1"/>
</dbReference>
<dbReference type="HOGENOM" id="CLU_081631_1_0_1"/>
<sequence length="232" mass="25898">MPSSHIVTEFIYLSLKPDVKPEDPDNDGGRLFINSLNAVKQRCGYLSSSWGRTIENENNVVWIIGRISEMLEWKDNTGCVPLSMFAPVLDPETQPIAFHTTLTPPLNDILTTAPVIELAVLAFPKDINPPERTALNNDLINFRSTCLQLTDSKPPSAFSMGWVERPGSVPHQDSKSGRAQLIVLVVGWESREQHEEVRKTTGFGNSIAPIRERMLPAIKALQMRHVKFKAAN</sequence>
<gene>
    <name evidence="1" type="ORF">UREG_01013</name>
</gene>
<protein>
    <submittedName>
        <fullName evidence="1">Uncharacterized protein</fullName>
    </submittedName>
</protein>
<dbReference type="AlphaFoldDB" id="C4JFJ9"/>
<accession>C4JFJ9</accession>
<keyword evidence="2" id="KW-1185">Reference proteome</keyword>
<proteinExistence type="predicted"/>
<dbReference type="KEGG" id="ure:UREG_01013"/>
<dbReference type="VEuPathDB" id="FungiDB:UREG_01013"/>
<dbReference type="InParanoid" id="C4JFJ9"/>
<reference evidence="2" key="1">
    <citation type="journal article" date="2009" name="Genome Res.">
        <title>Comparative genomic analyses of the human fungal pathogens Coccidioides and their relatives.</title>
        <authorList>
            <person name="Sharpton T.J."/>
            <person name="Stajich J.E."/>
            <person name="Rounsley S.D."/>
            <person name="Gardner M.J."/>
            <person name="Wortman J.R."/>
            <person name="Jordar V.S."/>
            <person name="Maiti R."/>
            <person name="Kodira C.D."/>
            <person name="Neafsey D.E."/>
            <person name="Zeng Q."/>
            <person name="Hung C.-Y."/>
            <person name="McMahan C."/>
            <person name="Muszewska A."/>
            <person name="Grynberg M."/>
            <person name="Mandel M.A."/>
            <person name="Kellner E.M."/>
            <person name="Barker B.M."/>
            <person name="Galgiani J.N."/>
            <person name="Orbach M.J."/>
            <person name="Kirkland T.N."/>
            <person name="Cole G.T."/>
            <person name="Henn M.R."/>
            <person name="Birren B.W."/>
            <person name="Taylor J.W."/>
        </authorList>
    </citation>
    <scope>NUCLEOTIDE SEQUENCE [LARGE SCALE GENOMIC DNA]</scope>
    <source>
        <strain evidence="2">UAMH 1704</strain>
    </source>
</reference>